<accession>B3T207</accession>
<dbReference type="EMBL" id="EU016580">
    <property type="protein sequence ID" value="ABZ06616.1"/>
    <property type="molecule type" value="Genomic_DNA"/>
</dbReference>
<dbReference type="AlphaFoldDB" id="B3T207"/>
<protein>
    <submittedName>
        <fullName evidence="2">Uncharacterized protein</fullName>
    </submittedName>
</protein>
<evidence type="ECO:0000313" key="2">
    <source>
        <dbReference type="EMBL" id="ABZ06616.1"/>
    </source>
</evidence>
<evidence type="ECO:0000256" key="1">
    <source>
        <dbReference type="SAM" id="Phobius"/>
    </source>
</evidence>
<proteinExistence type="predicted"/>
<organism evidence="2">
    <name type="scientific">uncultured marine microorganism HF4000_133G03</name>
    <dbReference type="NCBI Taxonomy" id="455521"/>
    <lineage>
        <taxon>unclassified sequences</taxon>
        <taxon>environmental samples</taxon>
    </lineage>
</organism>
<keyword evidence="1" id="KW-0812">Transmembrane</keyword>
<name>B3T207_9ZZZZ</name>
<sequence>MSSGAKIAIGFVVSVIIVLMGLTLKTAYSMDKQITKLQQGQIILEHQKKILPF</sequence>
<keyword evidence="1" id="KW-0472">Membrane</keyword>
<feature type="transmembrane region" description="Helical" evidence="1">
    <location>
        <begin position="6"/>
        <end position="28"/>
    </location>
</feature>
<gene>
    <name evidence="2" type="ORF">ALOHA_HF4000133G03ctg1g21</name>
</gene>
<reference evidence="2" key="1">
    <citation type="journal article" date="2008" name="ISME J.">
        <title>Genomic patterns of recombination, clonal divergence and environment in marine microbial populations.</title>
        <authorList>
            <person name="Konstantinidis K.T."/>
            <person name="Delong E.F."/>
        </authorList>
    </citation>
    <scope>NUCLEOTIDE SEQUENCE</scope>
</reference>
<keyword evidence="1" id="KW-1133">Transmembrane helix</keyword>